<name>A0A0N8KMP6_9CYAN</name>
<feature type="compositionally biased region" description="Basic and acidic residues" evidence="1">
    <location>
        <begin position="89"/>
        <end position="99"/>
    </location>
</feature>
<proteinExistence type="predicted"/>
<evidence type="ECO:0000256" key="1">
    <source>
        <dbReference type="SAM" id="MobiDB-lite"/>
    </source>
</evidence>
<evidence type="ECO:0000313" key="2">
    <source>
        <dbReference type="EMBL" id="KPQ34322.1"/>
    </source>
</evidence>
<dbReference type="Proteomes" id="UP000050465">
    <property type="component" value="Unassembled WGS sequence"/>
</dbReference>
<evidence type="ECO:0000313" key="3">
    <source>
        <dbReference type="Proteomes" id="UP000050465"/>
    </source>
</evidence>
<gene>
    <name evidence="2" type="ORF">HLUCCA11_15495</name>
</gene>
<dbReference type="AlphaFoldDB" id="A0A0N8KMP6"/>
<comment type="caution">
    <text evidence="2">The sequence shown here is derived from an EMBL/GenBank/DDBJ whole genome shotgun (WGS) entry which is preliminary data.</text>
</comment>
<dbReference type="STRING" id="1666911.HLUCCA11_15495"/>
<protein>
    <submittedName>
        <fullName evidence="2">Uncharacterized protein</fullName>
    </submittedName>
</protein>
<organism evidence="2 3">
    <name type="scientific">Phormidesmis priestleyi Ana</name>
    <dbReference type="NCBI Taxonomy" id="1666911"/>
    <lineage>
        <taxon>Bacteria</taxon>
        <taxon>Bacillati</taxon>
        <taxon>Cyanobacteriota</taxon>
        <taxon>Cyanophyceae</taxon>
        <taxon>Leptolyngbyales</taxon>
        <taxon>Leptolyngbyaceae</taxon>
        <taxon>Phormidesmis</taxon>
    </lineage>
</organism>
<accession>A0A0N8KMP6</accession>
<feature type="region of interest" description="Disordered" evidence="1">
    <location>
        <begin position="74"/>
        <end position="116"/>
    </location>
</feature>
<reference evidence="2 3" key="1">
    <citation type="submission" date="2015-09" db="EMBL/GenBank/DDBJ databases">
        <title>Identification and resolution of microdiversity through metagenomic sequencing of parallel consortia.</title>
        <authorList>
            <person name="Nelson W.C."/>
            <person name="Romine M.F."/>
            <person name="Lindemann S.R."/>
        </authorList>
    </citation>
    <scope>NUCLEOTIDE SEQUENCE [LARGE SCALE GENOMIC DNA]</scope>
    <source>
        <strain evidence="2">Ana</strain>
    </source>
</reference>
<sequence>MDRVNIGSLEIGADADNKANVACVGQWSAFVFTGKGAVIANFFENPNAVAQVENGRGVDFDVFAQAHGEGGEWGVGDGEWGVGKKRRKEGGERKKEKGRGSGGSKRFVLLPRGVSG</sequence>
<dbReference type="EMBL" id="LJZR01000021">
    <property type="protein sequence ID" value="KPQ34322.1"/>
    <property type="molecule type" value="Genomic_DNA"/>
</dbReference>